<feature type="transmembrane region" description="Helical" evidence="1">
    <location>
        <begin position="69"/>
        <end position="91"/>
    </location>
</feature>
<keyword evidence="1" id="KW-0472">Membrane</keyword>
<evidence type="ECO:0000313" key="2">
    <source>
        <dbReference type="EMBL" id="MBD8002495.1"/>
    </source>
</evidence>
<evidence type="ECO:0000256" key="1">
    <source>
        <dbReference type="SAM" id="Phobius"/>
    </source>
</evidence>
<dbReference type="RefSeq" id="WP_191710384.1">
    <property type="nucleotide sequence ID" value="NZ_JACSPQ010000010.1"/>
</dbReference>
<sequence>MKFLKIRLLVYVAVAIALCCLMEYVELIIAMTLMVMVMDWAGTSWYFLNRRAEAGDEKSRLKLEKVKKVIDNIWFDFSVYLLLWGFFALITHCSGKVFIGVTVFCLLGAGLTVCGHIRRKRDAESMKGISE</sequence>
<protein>
    <recommendedName>
        <fullName evidence="4">DUF3784 domain-containing protein</fullName>
    </recommendedName>
</protein>
<dbReference type="EMBL" id="JACSPQ010000010">
    <property type="protein sequence ID" value="MBD8002495.1"/>
    <property type="molecule type" value="Genomic_DNA"/>
</dbReference>
<evidence type="ECO:0008006" key="4">
    <source>
        <dbReference type="Google" id="ProtNLM"/>
    </source>
</evidence>
<keyword evidence="1" id="KW-1133">Transmembrane helix</keyword>
<comment type="caution">
    <text evidence="2">The sequence shown here is derived from an EMBL/GenBank/DDBJ whole genome shotgun (WGS) entry which is preliminary data.</text>
</comment>
<accession>A0ABR8VCR3</accession>
<feature type="transmembrane region" description="Helical" evidence="1">
    <location>
        <begin position="97"/>
        <end position="117"/>
    </location>
</feature>
<dbReference type="Proteomes" id="UP000616346">
    <property type="component" value="Unassembled WGS sequence"/>
</dbReference>
<gene>
    <name evidence="2" type="ORF">H9626_09765</name>
</gene>
<organism evidence="2 3">
    <name type="scientific">Phocaeicola faecium</name>
    <dbReference type="NCBI Taxonomy" id="2762213"/>
    <lineage>
        <taxon>Bacteria</taxon>
        <taxon>Pseudomonadati</taxon>
        <taxon>Bacteroidota</taxon>
        <taxon>Bacteroidia</taxon>
        <taxon>Bacteroidales</taxon>
        <taxon>Bacteroidaceae</taxon>
        <taxon>Phocaeicola</taxon>
    </lineage>
</organism>
<proteinExistence type="predicted"/>
<keyword evidence="1" id="KW-0812">Transmembrane</keyword>
<evidence type="ECO:0000313" key="3">
    <source>
        <dbReference type="Proteomes" id="UP000616346"/>
    </source>
</evidence>
<keyword evidence="3" id="KW-1185">Reference proteome</keyword>
<feature type="transmembrane region" description="Helical" evidence="1">
    <location>
        <begin position="27"/>
        <end position="48"/>
    </location>
</feature>
<reference evidence="2 3" key="1">
    <citation type="submission" date="2020-08" db="EMBL/GenBank/DDBJ databases">
        <title>A Genomic Blueprint of the Chicken Gut Microbiome.</title>
        <authorList>
            <person name="Gilroy R."/>
            <person name="Ravi A."/>
            <person name="Getino M."/>
            <person name="Pursley I."/>
            <person name="Horton D.L."/>
            <person name="Alikhan N.-F."/>
            <person name="Baker D."/>
            <person name="Gharbi K."/>
            <person name="Hall N."/>
            <person name="Watson M."/>
            <person name="Adriaenssens E.M."/>
            <person name="Foster-Nyarko E."/>
            <person name="Jarju S."/>
            <person name="Secka A."/>
            <person name="Antonio M."/>
            <person name="Oren A."/>
            <person name="Chaudhuri R."/>
            <person name="La Ragione R.M."/>
            <person name="Hildebrand F."/>
            <person name="Pallen M.J."/>
        </authorList>
    </citation>
    <scope>NUCLEOTIDE SEQUENCE [LARGE SCALE GENOMIC DNA]</scope>
    <source>
        <strain evidence="2 3">Sa1YUN3</strain>
    </source>
</reference>
<name>A0ABR8VCR3_9BACT</name>